<evidence type="ECO:0000256" key="1">
    <source>
        <dbReference type="ARBA" id="ARBA00023015"/>
    </source>
</evidence>
<organism evidence="5 6">
    <name type="scientific">Kribbella orskensis</name>
    <dbReference type="NCBI Taxonomy" id="2512216"/>
    <lineage>
        <taxon>Bacteria</taxon>
        <taxon>Bacillati</taxon>
        <taxon>Actinomycetota</taxon>
        <taxon>Actinomycetes</taxon>
        <taxon>Propionibacteriales</taxon>
        <taxon>Kribbellaceae</taxon>
        <taxon>Kribbella</taxon>
    </lineage>
</organism>
<evidence type="ECO:0000256" key="3">
    <source>
        <dbReference type="ARBA" id="ARBA00023163"/>
    </source>
</evidence>
<feature type="domain" description="HTH asnC-type" evidence="4">
    <location>
        <begin position="174"/>
        <end position="234"/>
    </location>
</feature>
<keyword evidence="6" id="KW-1185">Reference proteome</keyword>
<evidence type="ECO:0000313" key="6">
    <source>
        <dbReference type="Proteomes" id="UP000295818"/>
    </source>
</evidence>
<name>A0ABY2BUY6_9ACTN</name>
<accession>A0ABY2BUY6</accession>
<dbReference type="SUPFAM" id="SSF54909">
    <property type="entry name" value="Dimeric alpha+beta barrel"/>
    <property type="match status" value="2"/>
</dbReference>
<keyword evidence="1" id="KW-0805">Transcription regulation</keyword>
<dbReference type="GO" id="GO:0003677">
    <property type="term" value="F:DNA binding"/>
    <property type="evidence" value="ECO:0007669"/>
    <property type="project" value="UniProtKB-KW"/>
</dbReference>
<dbReference type="Pfam" id="PF13404">
    <property type="entry name" value="HTH_AsnC-type"/>
    <property type="match status" value="2"/>
</dbReference>
<dbReference type="PROSITE" id="PS50956">
    <property type="entry name" value="HTH_ASNC_2"/>
    <property type="match status" value="1"/>
</dbReference>
<gene>
    <name evidence="5" type="ORF">EV644_101690</name>
</gene>
<dbReference type="InterPro" id="IPR019888">
    <property type="entry name" value="Tscrpt_reg_AsnC-like"/>
</dbReference>
<dbReference type="Gene3D" id="3.30.70.920">
    <property type="match status" value="2"/>
</dbReference>
<sequence length="326" mass="35580">MHEYRDLDRQLTHALQINGRMSLSRVAEVLGVSGQTVARRYARLRSHGALRVIGLTNPLLLGELVWLTRVRCTPDAAKAVADALARRHDTSWVQLTSGGTDVMCVVRTREPSDGDSLLLQQLPRTPRVLDVTAHCVLHVFTSGAHGVLDNTDILSAEQVRQLQPPPPTGSPLDLTDGDHRLMAALHQDGRAPLADLAKVTQWSQTTVRRRMAALQDAGVLYFDVDFDRALLGLRYQALLWLSVPPAQLHQVGGQLAEHPEVAYVAATTGPTNLVASVVCSNVTELYAYITRRIAVLPAVTHLETAPVLRTIKTAVTLGLPYHSAAH</sequence>
<evidence type="ECO:0000313" key="5">
    <source>
        <dbReference type="EMBL" id="TCO32047.1"/>
    </source>
</evidence>
<dbReference type="PRINTS" id="PR00033">
    <property type="entry name" value="HTHASNC"/>
</dbReference>
<dbReference type="EMBL" id="SLWM01000001">
    <property type="protein sequence ID" value="TCO32047.1"/>
    <property type="molecule type" value="Genomic_DNA"/>
</dbReference>
<comment type="caution">
    <text evidence="5">The sequence shown here is derived from an EMBL/GenBank/DDBJ whole genome shotgun (WGS) entry which is preliminary data.</text>
</comment>
<dbReference type="Proteomes" id="UP000295818">
    <property type="component" value="Unassembled WGS sequence"/>
</dbReference>
<dbReference type="InterPro" id="IPR019887">
    <property type="entry name" value="Tscrpt_reg_AsnC/Lrp_C"/>
</dbReference>
<protein>
    <submittedName>
        <fullName evidence="5">DNA-binding Lrp family transcriptional regulator</fullName>
    </submittedName>
</protein>
<dbReference type="InterPro" id="IPR011008">
    <property type="entry name" value="Dimeric_a/b-barrel"/>
</dbReference>
<dbReference type="InterPro" id="IPR036390">
    <property type="entry name" value="WH_DNA-bd_sf"/>
</dbReference>
<keyword evidence="3" id="KW-0804">Transcription</keyword>
<dbReference type="InterPro" id="IPR036388">
    <property type="entry name" value="WH-like_DNA-bd_sf"/>
</dbReference>
<evidence type="ECO:0000259" key="4">
    <source>
        <dbReference type="PROSITE" id="PS50956"/>
    </source>
</evidence>
<dbReference type="PANTHER" id="PTHR30154:SF34">
    <property type="entry name" value="TRANSCRIPTIONAL REGULATOR AZLB"/>
    <property type="match status" value="1"/>
</dbReference>
<keyword evidence="2 5" id="KW-0238">DNA-binding</keyword>
<dbReference type="Gene3D" id="1.10.10.10">
    <property type="entry name" value="Winged helix-like DNA-binding domain superfamily/Winged helix DNA-binding domain"/>
    <property type="match status" value="2"/>
</dbReference>
<dbReference type="SMART" id="SM00344">
    <property type="entry name" value="HTH_ASNC"/>
    <property type="match status" value="2"/>
</dbReference>
<evidence type="ECO:0000256" key="2">
    <source>
        <dbReference type="ARBA" id="ARBA00023125"/>
    </source>
</evidence>
<dbReference type="PANTHER" id="PTHR30154">
    <property type="entry name" value="LEUCINE-RESPONSIVE REGULATORY PROTEIN"/>
    <property type="match status" value="1"/>
</dbReference>
<dbReference type="Pfam" id="PF01037">
    <property type="entry name" value="AsnC_trans_reg"/>
    <property type="match status" value="1"/>
</dbReference>
<dbReference type="SUPFAM" id="SSF46785">
    <property type="entry name" value="Winged helix' DNA-binding domain"/>
    <property type="match status" value="2"/>
</dbReference>
<proteinExistence type="predicted"/>
<reference evidence="5 6" key="1">
    <citation type="journal article" date="2015" name="Stand. Genomic Sci.">
        <title>Genomic Encyclopedia of Bacterial and Archaeal Type Strains, Phase III: the genomes of soil and plant-associated and newly described type strains.</title>
        <authorList>
            <person name="Whitman W.B."/>
            <person name="Woyke T."/>
            <person name="Klenk H.P."/>
            <person name="Zhou Y."/>
            <person name="Lilburn T.G."/>
            <person name="Beck B.J."/>
            <person name="De Vos P."/>
            <person name="Vandamme P."/>
            <person name="Eisen J.A."/>
            <person name="Garrity G."/>
            <person name="Hugenholtz P."/>
            <person name="Kyrpides N.C."/>
        </authorList>
    </citation>
    <scope>NUCLEOTIDE SEQUENCE [LARGE SCALE GENOMIC DNA]</scope>
    <source>
        <strain evidence="5 6">VKM Ac-2538</strain>
    </source>
</reference>
<dbReference type="InterPro" id="IPR000485">
    <property type="entry name" value="AsnC-type_HTH_dom"/>
</dbReference>